<evidence type="ECO:0000256" key="1">
    <source>
        <dbReference type="SAM" id="MobiDB-lite"/>
    </source>
</evidence>
<evidence type="ECO:0000313" key="3">
    <source>
        <dbReference type="Proteomes" id="UP001298424"/>
    </source>
</evidence>
<feature type="compositionally biased region" description="Basic residues" evidence="1">
    <location>
        <begin position="426"/>
        <end position="446"/>
    </location>
</feature>
<feature type="region of interest" description="Disordered" evidence="1">
    <location>
        <begin position="399"/>
        <end position="446"/>
    </location>
</feature>
<feature type="compositionally biased region" description="Acidic residues" evidence="1">
    <location>
        <begin position="402"/>
        <end position="413"/>
    </location>
</feature>
<feature type="region of interest" description="Disordered" evidence="1">
    <location>
        <begin position="268"/>
        <end position="297"/>
    </location>
</feature>
<dbReference type="Gene3D" id="3.55.50.10">
    <property type="entry name" value="Baseplate protein-like domains"/>
    <property type="match status" value="1"/>
</dbReference>
<dbReference type="EMBL" id="JAKOOW010000009">
    <property type="protein sequence ID" value="MCG6503485.1"/>
    <property type="molecule type" value="Genomic_DNA"/>
</dbReference>
<name>A0ABS9NLT8_9NEIS</name>
<dbReference type="Proteomes" id="UP001298424">
    <property type="component" value="Unassembled WGS sequence"/>
</dbReference>
<proteinExistence type="predicted"/>
<accession>A0ABS9NLT8</accession>
<feature type="compositionally biased region" description="Basic residues" evidence="1">
    <location>
        <begin position="268"/>
        <end position="287"/>
    </location>
</feature>
<sequence length="446" mass="49224">MDFSKTAQAARKLFDKLTDSGGRHLTPAAELTINGHFFGTQTIARITRIQLTDKRGFEADELSVDLDDHDGSIAIPTPGDLLTLALGYAETGIVDKGEYLFSDFSCSGAPDTMNITARSANLAETLAQQKERSWHGKTLAAIVEAIAGEHGYTPKIAEQYKQETIKHIDQTNESDAAFLSRLAEQYGAIATVKQNHLLFIPEGGMQTASGKPVPALEIVRQAGDSHRFSYSATQSYEAVRAYYTDKKTGQKKEVIINEENLQPEKKKVTTTKVHKYKRPRRDKKTGKIRTQSSKTTTKTVNVVRKVDTQGKKIKTLRHLYATEHSAASGARAAFKRLKRGAAKFEITLAVGRPDITPETPVRVSGFKPEIDNLAWLIVEVAHSLDSGGYTCRVQLEAQSDFDGSEEDQDDAADSDAKEPNQPKAGAGRKRQQRHQRQSAKRRKKAA</sequence>
<gene>
    <name evidence="2" type="ORF">MB824_03115</name>
</gene>
<dbReference type="SUPFAM" id="SSF69279">
    <property type="entry name" value="Phage tail proteins"/>
    <property type="match status" value="1"/>
</dbReference>
<protein>
    <submittedName>
        <fullName evidence="2">Late control protein</fullName>
    </submittedName>
</protein>
<organism evidence="2 3">
    <name type="scientific">Kingella pumchi</name>
    <dbReference type="NCBI Taxonomy" id="2779506"/>
    <lineage>
        <taxon>Bacteria</taxon>
        <taxon>Pseudomonadati</taxon>
        <taxon>Pseudomonadota</taxon>
        <taxon>Betaproteobacteria</taxon>
        <taxon>Neisseriales</taxon>
        <taxon>Neisseriaceae</taxon>
        <taxon>Kingella</taxon>
    </lineage>
</organism>
<comment type="caution">
    <text evidence="2">The sequence shown here is derived from an EMBL/GenBank/DDBJ whole genome shotgun (WGS) entry which is preliminary data.</text>
</comment>
<reference evidence="2 3" key="1">
    <citation type="submission" date="2022-02" db="EMBL/GenBank/DDBJ databases">
        <title>Genome sequence data of Kingella unionensis sp. nov. strain CICC 24913 (CCUG 75125).</title>
        <authorList>
            <person name="Xiao M."/>
        </authorList>
    </citation>
    <scope>NUCLEOTIDE SEQUENCE [LARGE SCALE GENOMIC DNA]</scope>
    <source>
        <strain evidence="2 3">CICC 24913</strain>
    </source>
</reference>
<keyword evidence="3" id="KW-1185">Reference proteome</keyword>
<dbReference type="Gene3D" id="4.10.220.110">
    <property type="match status" value="1"/>
</dbReference>
<dbReference type="Pfam" id="PF05954">
    <property type="entry name" value="Phage_GPD"/>
    <property type="match status" value="1"/>
</dbReference>
<dbReference type="Gene3D" id="2.30.110.50">
    <property type="match status" value="1"/>
</dbReference>
<evidence type="ECO:0000313" key="2">
    <source>
        <dbReference type="EMBL" id="MCG6503485.1"/>
    </source>
</evidence>
<dbReference type="RefSeq" id="WP_238745864.1">
    <property type="nucleotide sequence ID" value="NZ_JAKOOW010000009.1"/>
</dbReference>